<name>A0A7S3NIL7_9STRA</name>
<feature type="region of interest" description="Disordered" evidence="1">
    <location>
        <begin position="593"/>
        <end position="618"/>
    </location>
</feature>
<feature type="compositionally biased region" description="Low complexity" evidence="1">
    <location>
        <begin position="49"/>
        <end position="69"/>
    </location>
</feature>
<feature type="region of interest" description="Disordered" evidence="1">
    <location>
        <begin position="429"/>
        <end position="573"/>
    </location>
</feature>
<feature type="region of interest" description="Disordered" evidence="1">
    <location>
        <begin position="341"/>
        <end position="361"/>
    </location>
</feature>
<gene>
    <name evidence="2" type="ORF">ALAG00032_LOCUS3327</name>
</gene>
<organism evidence="2">
    <name type="scientific">Aureoumbra lagunensis</name>
    <dbReference type="NCBI Taxonomy" id="44058"/>
    <lineage>
        <taxon>Eukaryota</taxon>
        <taxon>Sar</taxon>
        <taxon>Stramenopiles</taxon>
        <taxon>Ochrophyta</taxon>
        <taxon>Pelagophyceae</taxon>
        <taxon>Pelagomonadales</taxon>
        <taxon>Aureoumbra</taxon>
    </lineage>
</organism>
<sequence length="841" mass="92904">MTAEQSARRAKWNLENADVGSGHRSADALAEANWRGLYLARERAEAQRAVAMARARSASESSLSKSRQASMHEAARRQKLERLEVERSRALERSLPIEEKEEKIAEEKYAAGGMIQILGPSLSDYGQMSRQAEGIRDFLAVLDDEDKIDTDKKTRKNNIIQDQQNEAKALTAAAIAALDAAKRVGDASSSAAAVTAASRTAERIRAAADLAANRAATARARGANAAKRIHETKRANRAHQDLDLYAKRHHAALRAAYANKFRQKRHLKSDPVAEQAGKQVVQAAATAAYKATLARINKNDEKIITAKEKEKDGTQKKDKNHSFRMPLLPTLSESLDDTIDKSPRASIPIPSAPEPPGQTKIETPLSSTTSIAKHEDSIAILNPLNQNDENIQSAALNHIEDEDTTAILKPLNQNVQSAAYDEHDEINESKEEMLINDEEPKQDTKLDEPESHSEIPTSFPIESTFDTNQSKNESLIDNLTLGDIEKKEKITEYPLDEAPSDNTRPPESDDEVTEEHKEISNGEVNEENIHQFTREVPDVSPDEINLSPQLIENEESIQKTSLPETDKDEDPSEMSKLYITTSLNETESLQQCIETQTSVEETTPLPMPIDEKEMKSTTSIDADEDLAESLKLQSTPFIDKDTQSITDGSTSSSLSSILRWVQRDRSVSPLKSISEQGKEIPDEYLAVDAVDETLKAAERLLSELDRDDDEDDDDDKTLDAVLGRLDMLADNMRSRNLDFDPKLDLLQSLGDIAGDFSETSTSSVGIIEEDRLPSLRRAVDLYSDGNINAPASSILMSSFDSSVQNLIRDFDSNNVDAILEETDTTSDAADILATLLSNRHS</sequence>
<feature type="region of interest" description="Disordered" evidence="1">
    <location>
        <begin position="49"/>
        <end position="80"/>
    </location>
</feature>
<accession>A0A7S3NIL7</accession>
<proteinExistence type="predicted"/>
<feature type="compositionally biased region" description="Basic and acidic residues" evidence="1">
    <location>
        <begin position="527"/>
        <end position="537"/>
    </location>
</feature>
<protein>
    <submittedName>
        <fullName evidence="2">Uncharacterized protein</fullName>
    </submittedName>
</protein>
<evidence type="ECO:0000313" key="2">
    <source>
        <dbReference type="EMBL" id="CAE0362586.1"/>
    </source>
</evidence>
<reference evidence="2" key="1">
    <citation type="submission" date="2021-01" db="EMBL/GenBank/DDBJ databases">
        <authorList>
            <person name="Corre E."/>
            <person name="Pelletier E."/>
            <person name="Niang G."/>
            <person name="Scheremetjew M."/>
            <person name="Finn R."/>
            <person name="Kale V."/>
            <person name="Holt S."/>
            <person name="Cochrane G."/>
            <person name="Meng A."/>
            <person name="Brown T."/>
            <person name="Cohen L."/>
        </authorList>
    </citation>
    <scope>NUCLEOTIDE SEQUENCE</scope>
    <source>
        <strain evidence="2">CCMP1510</strain>
    </source>
</reference>
<feature type="compositionally biased region" description="Polar residues" evidence="1">
    <location>
        <begin position="454"/>
        <end position="477"/>
    </location>
</feature>
<evidence type="ECO:0000256" key="1">
    <source>
        <dbReference type="SAM" id="MobiDB-lite"/>
    </source>
</evidence>
<dbReference type="AlphaFoldDB" id="A0A7S3NIL7"/>
<dbReference type="EMBL" id="HBIJ01004749">
    <property type="protein sequence ID" value="CAE0362586.1"/>
    <property type="molecule type" value="Transcribed_RNA"/>
</dbReference>
<feature type="compositionally biased region" description="Basic and acidic residues" evidence="1">
    <location>
        <begin position="429"/>
        <end position="453"/>
    </location>
</feature>